<evidence type="ECO:0000256" key="5">
    <source>
        <dbReference type="ARBA" id="ARBA00023049"/>
    </source>
</evidence>
<dbReference type="PROSITE" id="PS50249">
    <property type="entry name" value="MPN"/>
    <property type="match status" value="1"/>
</dbReference>
<evidence type="ECO:0000256" key="2">
    <source>
        <dbReference type="ARBA" id="ARBA00022723"/>
    </source>
</evidence>
<dbReference type="InterPro" id="IPR020891">
    <property type="entry name" value="UPF0758_CS"/>
</dbReference>
<dbReference type="NCBIfam" id="TIGR00608">
    <property type="entry name" value="radc"/>
    <property type="match status" value="1"/>
</dbReference>
<dbReference type="InterPro" id="IPR010994">
    <property type="entry name" value="RuvA_2-like"/>
</dbReference>
<dbReference type="Pfam" id="PF04002">
    <property type="entry name" value="RadC"/>
    <property type="match status" value="1"/>
</dbReference>
<dbReference type="SUPFAM" id="SSF47781">
    <property type="entry name" value="RuvA domain 2-like"/>
    <property type="match status" value="1"/>
</dbReference>
<dbReference type="EMBL" id="SRME01000005">
    <property type="protein sequence ID" value="TGG87293.1"/>
    <property type="molecule type" value="Genomic_DNA"/>
</dbReference>
<sequence length="223" mass="25394">MGENLLPREKLLIYGEESLEDKELLAIILRRGIKEKNVFELSEEILDKYGDFVKLQKLDLNDLVKIKGIGEVAAINLKAALEMGKRYHLQKLKVTYKKIKSPQDAYEISQDMIYYEKEFVRVYLLDSKLNVIHSENISEGTANSSIAHPRDIFKIAIKLNAVSIILVHNHPSGDSSPSIQDIELTDKIKEAGKILGIKLNDHIIIGNNQYYSFNLSRKVEKDA</sequence>
<dbReference type="Gene3D" id="3.40.140.10">
    <property type="entry name" value="Cytidine Deaminase, domain 2"/>
    <property type="match status" value="1"/>
</dbReference>
<organism evidence="8 10">
    <name type="scientific">Geotoga petraea</name>
    <dbReference type="NCBI Taxonomy" id="28234"/>
    <lineage>
        <taxon>Bacteria</taxon>
        <taxon>Thermotogati</taxon>
        <taxon>Thermotogota</taxon>
        <taxon>Thermotogae</taxon>
        <taxon>Petrotogales</taxon>
        <taxon>Petrotogaceae</taxon>
        <taxon>Geotoga</taxon>
    </lineage>
</organism>
<evidence type="ECO:0000259" key="7">
    <source>
        <dbReference type="PROSITE" id="PS50249"/>
    </source>
</evidence>
<dbReference type="RefSeq" id="WP_091404153.1">
    <property type="nucleotide sequence ID" value="NZ_FMYV01000005.1"/>
</dbReference>
<evidence type="ECO:0000313" key="9">
    <source>
        <dbReference type="EMBL" id="TGG87293.1"/>
    </source>
</evidence>
<protein>
    <submittedName>
        <fullName evidence="8">DNA replication and repair protein RadC</fullName>
    </submittedName>
    <submittedName>
        <fullName evidence="9">JAB domain-containing protein</fullName>
    </submittedName>
</protein>
<dbReference type="OrthoDB" id="9804482at2"/>
<evidence type="ECO:0000256" key="6">
    <source>
        <dbReference type="RuleBase" id="RU003797"/>
    </source>
</evidence>
<gene>
    <name evidence="9" type="ORF">E4650_08285</name>
    <name evidence="8" type="ORF">SAMN04488588_1435</name>
</gene>
<feature type="domain" description="MPN" evidence="7">
    <location>
        <begin position="98"/>
        <end position="219"/>
    </location>
</feature>
<evidence type="ECO:0000313" key="11">
    <source>
        <dbReference type="Proteomes" id="UP000297288"/>
    </source>
</evidence>
<dbReference type="EMBL" id="FMYV01000005">
    <property type="protein sequence ID" value="SDC60703.1"/>
    <property type="molecule type" value="Genomic_DNA"/>
</dbReference>
<dbReference type="AlphaFoldDB" id="A0A1G6MYT3"/>
<dbReference type="Proteomes" id="UP000297288">
    <property type="component" value="Unassembled WGS sequence"/>
</dbReference>
<dbReference type="InterPro" id="IPR037518">
    <property type="entry name" value="MPN"/>
</dbReference>
<dbReference type="NCBIfam" id="NF000642">
    <property type="entry name" value="PRK00024.1"/>
    <property type="match status" value="1"/>
</dbReference>
<dbReference type="CDD" id="cd08071">
    <property type="entry name" value="MPN_DUF2466"/>
    <property type="match status" value="1"/>
</dbReference>
<accession>A0A1G6MYT3</accession>
<reference evidence="8 10" key="1">
    <citation type="submission" date="2016-10" db="EMBL/GenBank/DDBJ databases">
        <authorList>
            <person name="de Groot N.N."/>
        </authorList>
    </citation>
    <scope>NUCLEOTIDE SEQUENCE [LARGE SCALE GENOMIC DNA]</scope>
    <source>
        <strain evidence="8 10">WG14</strain>
    </source>
</reference>
<dbReference type="GO" id="GO:0006508">
    <property type="term" value="P:proteolysis"/>
    <property type="evidence" value="ECO:0007669"/>
    <property type="project" value="UniProtKB-KW"/>
</dbReference>
<keyword evidence="4" id="KW-0862">Zinc</keyword>
<dbReference type="InterPro" id="IPR025657">
    <property type="entry name" value="RadC_JAB"/>
</dbReference>
<dbReference type="Pfam" id="PF20582">
    <property type="entry name" value="UPF0758_N"/>
    <property type="match status" value="1"/>
</dbReference>
<name>A0A1G6MYT3_9BACT</name>
<evidence type="ECO:0000256" key="1">
    <source>
        <dbReference type="ARBA" id="ARBA00022670"/>
    </source>
</evidence>
<keyword evidence="10" id="KW-1185">Reference proteome</keyword>
<dbReference type="GO" id="GO:0008237">
    <property type="term" value="F:metallopeptidase activity"/>
    <property type="evidence" value="ECO:0007669"/>
    <property type="project" value="UniProtKB-KW"/>
</dbReference>
<keyword evidence="1" id="KW-0645">Protease</keyword>
<dbReference type="PROSITE" id="PS01302">
    <property type="entry name" value="UPF0758"/>
    <property type="match status" value="1"/>
</dbReference>
<dbReference type="STRING" id="28234.SAMN04488588_1435"/>
<keyword evidence="3" id="KW-0378">Hydrolase</keyword>
<proteinExistence type="inferred from homology"/>
<comment type="similarity">
    <text evidence="6">Belongs to the UPF0758 family.</text>
</comment>
<evidence type="ECO:0000313" key="8">
    <source>
        <dbReference type="EMBL" id="SDC60703.1"/>
    </source>
</evidence>
<dbReference type="InterPro" id="IPR046778">
    <property type="entry name" value="UPF0758_N"/>
</dbReference>
<dbReference type="GO" id="GO:0046872">
    <property type="term" value="F:metal ion binding"/>
    <property type="evidence" value="ECO:0007669"/>
    <property type="project" value="UniProtKB-KW"/>
</dbReference>
<dbReference type="PANTHER" id="PTHR30471:SF3">
    <property type="entry name" value="UPF0758 PROTEIN YEES-RELATED"/>
    <property type="match status" value="1"/>
</dbReference>
<evidence type="ECO:0000256" key="4">
    <source>
        <dbReference type="ARBA" id="ARBA00022833"/>
    </source>
</evidence>
<evidence type="ECO:0000256" key="3">
    <source>
        <dbReference type="ARBA" id="ARBA00022801"/>
    </source>
</evidence>
<dbReference type="Proteomes" id="UP000199322">
    <property type="component" value="Unassembled WGS sequence"/>
</dbReference>
<dbReference type="InterPro" id="IPR001405">
    <property type="entry name" value="UPF0758"/>
</dbReference>
<reference evidence="9 11" key="2">
    <citation type="submission" date="2019-04" db="EMBL/GenBank/DDBJ databases">
        <title>Draft genome sequence data and analysis of a Fermenting Bacterium, Geotoga petraea strain HO-Geo1, isolated from heavy-oil petroleum reservoir in Russia.</title>
        <authorList>
            <person name="Grouzdev D.S."/>
            <person name="Semenova E.M."/>
            <person name="Sokolova D.S."/>
            <person name="Tourova T.P."/>
            <person name="Poltaraus A.B."/>
            <person name="Nazina T.N."/>
        </authorList>
    </citation>
    <scope>NUCLEOTIDE SEQUENCE [LARGE SCALE GENOMIC DNA]</scope>
    <source>
        <strain evidence="9 11">HO-Geo1</strain>
    </source>
</reference>
<dbReference type="PANTHER" id="PTHR30471">
    <property type="entry name" value="DNA REPAIR PROTEIN RADC"/>
    <property type="match status" value="1"/>
</dbReference>
<keyword evidence="5" id="KW-0482">Metalloprotease</keyword>
<keyword evidence="2" id="KW-0479">Metal-binding</keyword>
<evidence type="ECO:0000313" key="10">
    <source>
        <dbReference type="Proteomes" id="UP000199322"/>
    </source>
</evidence>